<organism evidence="3 4">
    <name type="scientific">Marmota monax</name>
    <name type="common">Woodchuck</name>
    <dbReference type="NCBI Taxonomy" id="9995"/>
    <lineage>
        <taxon>Eukaryota</taxon>
        <taxon>Metazoa</taxon>
        <taxon>Chordata</taxon>
        <taxon>Craniata</taxon>
        <taxon>Vertebrata</taxon>
        <taxon>Euteleostomi</taxon>
        <taxon>Mammalia</taxon>
        <taxon>Eutheria</taxon>
        <taxon>Euarchontoglires</taxon>
        <taxon>Glires</taxon>
        <taxon>Rodentia</taxon>
        <taxon>Sciuromorpha</taxon>
        <taxon>Sciuridae</taxon>
        <taxon>Xerinae</taxon>
        <taxon>Marmotini</taxon>
        <taxon>Marmota</taxon>
    </lineage>
</organism>
<evidence type="ECO:0000256" key="1">
    <source>
        <dbReference type="SAM" id="MobiDB-lite"/>
    </source>
</evidence>
<feature type="compositionally biased region" description="Polar residues" evidence="1">
    <location>
        <begin position="51"/>
        <end position="67"/>
    </location>
</feature>
<evidence type="ECO:0000313" key="3">
    <source>
        <dbReference type="EMBL" id="VTJ82745.1"/>
    </source>
</evidence>
<keyword evidence="4" id="KW-1185">Reference proteome</keyword>
<protein>
    <submittedName>
        <fullName evidence="3">Uncharacterized protein</fullName>
    </submittedName>
</protein>
<evidence type="ECO:0000313" key="4">
    <source>
        <dbReference type="Proteomes" id="UP000335636"/>
    </source>
</evidence>
<accession>A0A5E4CLP7</accession>
<dbReference type="Proteomes" id="UP000662637">
    <property type="component" value="Unassembled WGS sequence"/>
</dbReference>
<reference evidence="2" key="2">
    <citation type="submission" date="2020-08" db="EMBL/GenBank/DDBJ databases">
        <authorList>
            <person name="Shumante A."/>
            <person name="Zimin A.V."/>
            <person name="Puiu D."/>
            <person name="Salzberg S.L."/>
        </authorList>
    </citation>
    <scope>NUCLEOTIDE SEQUENCE</scope>
    <source>
        <strain evidence="2">WC2-LM</strain>
        <tissue evidence="2">Liver</tissue>
    </source>
</reference>
<proteinExistence type="predicted"/>
<dbReference type="EMBL" id="CABDUW010001571">
    <property type="protein sequence ID" value="VTJ82745.1"/>
    <property type="molecule type" value="Genomic_DNA"/>
</dbReference>
<dbReference type="AlphaFoldDB" id="A0A5E4CLP7"/>
<feature type="region of interest" description="Disordered" evidence="1">
    <location>
        <begin position="51"/>
        <end position="145"/>
    </location>
</feature>
<sequence>MLTQRPLEVWRNTGSCTPGLVSAPRSRVAGIHCVQQPSLQVTCSKTKSLTISTSASPGLQSPGTSSHVALHPQPDSEHHQATFPARAAALLRGTQFQENGLPQGLPFGGSGPSARPLQARREEEKTHTNHMACRVAPRAREPGLG</sequence>
<gene>
    <name evidence="2" type="ORF">GHT09_011371</name>
    <name evidence="3" type="ORF">MONAX_5E020777</name>
</gene>
<dbReference type="Proteomes" id="UP000335636">
    <property type="component" value="Unassembled WGS sequence"/>
</dbReference>
<reference evidence="3 4" key="1">
    <citation type="submission" date="2019-04" db="EMBL/GenBank/DDBJ databases">
        <authorList>
            <person name="Alioto T."/>
            <person name="Alioto T."/>
        </authorList>
    </citation>
    <scope>NUCLEOTIDE SEQUENCE [LARGE SCALE GENOMIC DNA]</scope>
</reference>
<evidence type="ECO:0000313" key="2">
    <source>
        <dbReference type="EMBL" id="KAF7462776.1"/>
    </source>
</evidence>
<dbReference type="EMBL" id="WJEC01008309">
    <property type="protein sequence ID" value="KAF7462776.1"/>
    <property type="molecule type" value="Genomic_DNA"/>
</dbReference>
<name>A0A5E4CLP7_MARMO</name>